<evidence type="ECO:0000259" key="1">
    <source>
        <dbReference type="Pfam" id="PF06568"/>
    </source>
</evidence>
<dbReference type="Pfam" id="PF06568">
    <property type="entry name" value="YjiS-like"/>
    <property type="match status" value="1"/>
</dbReference>
<reference evidence="2 3" key="1">
    <citation type="submission" date="2019-07" db="EMBL/GenBank/DDBJ databases">
        <title>Ln-dependent methylotrophs.</title>
        <authorList>
            <person name="Tani A."/>
        </authorList>
    </citation>
    <scope>NUCLEOTIDE SEQUENCE [LARGE SCALE GENOMIC DNA]</scope>
    <source>
        <strain evidence="2 3">SM12</strain>
    </source>
</reference>
<proteinExistence type="predicted"/>
<dbReference type="AlphaFoldDB" id="A0A549THX0"/>
<protein>
    <submittedName>
        <fullName evidence="2">DUF1127 domain-containing protein</fullName>
    </submittedName>
</protein>
<evidence type="ECO:0000313" key="3">
    <source>
        <dbReference type="Proteomes" id="UP000316801"/>
    </source>
</evidence>
<dbReference type="EMBL" id="VJMG01000004">
    <property type="protein sequence ID" value="TRL42707.1"/>
    <property type="molecule type" value="Genomic_DNA"/>
</dbReference>
<dbReference type="Proteomes" id="UP000316801">
    <property type="component" value="Unassembled WGS sequence"/>
</dbReference>
<dbReference type="InterPro" id="IPR009506">
    <property type="entry name" value="YjiS-like"/>
</dbReference>
<evidence type="ECO:0000313" key="2">
    <source>
        <dbReference type="EMBL" id="TRL42707.1"/>
    </source>
</evidence>
<feature type="domain" description="YjiS-like" evidence="1">
    <location>
        <begin position="3"/>
        <end position="39"/>
    </location>
</feature>
<name>A0A549THX0_9HYPH</name>
<gene>
    <name evidence="2" type="ORF">FNA46_01605</name>
</gene>
<comment type="caution">
    <text evidence="2">The sequence shown here is derived from an EMBL/GenBank/DDBJ whole genome shotgun (WGS) entry which is preliminary data.</text>
</comment>
<organism evidence="2 3">
    <name type="scientific">Rhizobium straminoryzae</name>
    <dbReference type="NCBI Taxonomy" id="1387186"/>
    <lineage>
        <taxon>Bacteria</taxon>
        <taxon>Pseudomonadati</taxon>
        <taxon>Pseudomonadota</taxon>
        <taxon>Alphaproteobacteria</taxon>
        <taxon>Hyphomicrobiales</taxon>
        <taxon>Rhizobiaceae</taxon>
        <taxon>Rhizobium/Agrobacterium group</taxon>
        <taxon>Rhizobium</taxon>
    </lineage>
</organism>
<accession>A0A549THX0</accession>
<keyword evidence="3" id="KW-1185">Reference proteome</keyword>
<sequence length="48" mass="5579">MNVARTLNNWRKYRQTVTELGRMSNRELNDLGIARSDIQRVARASVAF</sequence>
<dbReference type="RefSeq" id="WP_142880589.1">
    <property type="nucleotide sequence ID" value="NZ_VJMG01000004.1"/>
</dbReference>